<dbReference type="AlphaFoldDB" id="A0A2A5WV32"/>
<organism evidence="1 2">
    <name type="scientific">OM182 bacterium MED-G24</name>
    <dbReference type="NCBI Taxonomy" id="1986255"/>
    <lineage>
        <taxon>Bacteria</taxon>
        <taxon>Pseudomonadati</taxon>
        <taxon>Pseudomonadota</taxon>
        <taxon>Gammaproteobacteria</taxon>
        <taxon>OMG group</taxon>
        <taxon>OM182 clade</taxon>
    </lineage>
</organism>
<sequence>MNALWLTGNHLAADIYTLTGDLEDHHIRHHLICSAHTLSVSLKPTASRGMASGGMASGDMESGDMERVSRARIHQLCNGLTVLLATHQTTLMRHGMPTREWLSGIEAIRVLIDVERDSDAVRPKGTGREMHAIVLPVH</sequence>
<evidence type="ECO:0000313" key="2">
    <source>
        <dbReference type="Proteomes" id="UP000219327"/>
    </source>
</evidence>
<proteinExistence type="predicted"/>
<accession>A0A2A5WV32</accession>
<comment type="caution">
    <text evidence="1">The sequence shown here is derived from an EMBL/GenBank/DDBJ whole genome shotgun (WGS) entry which is preliminary data.</text>
</comment>
<evidence type="ECO:0000313" key="1">
    <source>
        <dbReference type="EMBL" id="PDH40123.1"/>
    </source>
</evidence>
<dbReference type="EMBL" id="NTKD01000015">
    <property type="protein sequence ID" value="PDH40123.1"/>
    <property type="molecule type" value="Genomic_DNA"/>
</dbReference>
<protein>
    <submittedName>
        <fullName evidence="1">Uncharacterized protein</fullName>
    </submittedName>
</protein>
<dbReference type="Proteomes" id="UP000219327">
    <property type="component" value="Unassembled WGS sequence"/>
</dbReference>
<reference evidence="1 2" key="1">
    <citation type="submission" date="2017-08" db="EMBL/GenBank/DDBJ databases">
        <title>Fine stratification of microbial communities through a metagenomic profile of the photic zone.</title>
        <authorList>
            <person name="Haro-Moreno J.M."/>
            <person name="Lopez-Perez M."/>
            <person name="De La Torre J."/>
            <person name="Picazo A."/>
            <person name="Camacho A."/>
            <person name="Rodriguez-Valera F."/>
        </authorList>
    </citation>
    <scope>NUCLEOTIDE SEQUENCE [LARGE SCALE GENOMIC DNA]</scope>
    <source>
        <strain evidence="1">MED-G24</strain>
    </source>
</reference>
<name>A0A2A5WV32_9GAMM</name>
<gene>
    <name evidence="1" type="ORF">CNE99_04165</name>
</gene>